<dbReference type="SMART" id="SM00353">
    <property type="entry name" value="HLH"/>
    <property type="match status" value="1"/>
</dbReference>
<dbReference type="Pfam" id="PF23171">
    <property type="entry name" value="bHLH_HIF1A"/>
    <property type="match status" value="1"/>
</dbReference>
<feature type="compositionally biased region" description="Polar residues" evidence="7">
    <location>
        <begin position="649"/>
        <end position="678"/>
    </location>
</feature>
<feature type="region of interest" description="Disordered" evidence="7">
    <location>
        <begin position="208"/>
        <end position="240"/>
    </location>
</feature>
<evidence type="ECO:0000256" key="6">
    <source>
        <dbReference type="ARBA" id="ARBA00023242"/>
    </source>
</evidence>
<evidence type="ECO:0000256" key="1">
    <source>
        <dbReference type="ARBA" id="ARBA00004123"/>
    </source>
</evidence>
<feature type="compositionally biased region" description="Low complexity" evidence="7">
    <location>
        <begin position="210"/>
        <end position="238"/>
    </location>
</feature>
<evidence type="ECO:0000313" key="8">
    <source>
        <dbReference type="EMBL" id="CAH1791756.1"/>
    </source>
</evidence>
<dbReference type="InterPro" id="IPR036638">
    <property type="entry name" value="HLH_DNA-bd_sf"/>
</dbReference>
<comment type="subcellular location">
    <subcellularLocation>
        <location evidence="1">Nucleus</location>
    </subcellularLocation>
</comment>
<dbReference type="AlphaFoldDB" id="A0A8J1U2K8"/>
<dbReference type="GO" id="GO:0000981">
    <property type="term" value="F:DNA-binding transcription factor activity, RNA polymerase II-specific"/>
    <property type="evidence" value="ECO:0007669"/>
    <property type="project" value="TreeGrafter"/>
</dbReference>
<dbReference type="CDD" id="cd19733">
    <property type="entry name" value="bHLH-PAS_trachealess_like"/>
    <property type="match status" value="1"/>
</dbReference>
<dbReference type="Pfam" id="PF00989">
    <property type="entry name" value="PAS"/>
    <property type="match status" value="1"/>
</dbReference>
<protein>
    <submittedName>
        <fullName evidence="8">Uncharacterized protein</fullName>
    </submittedName>
</protein>
<feature type="compositionally biased region" description="Basic and acidic residues" evidence="7">
    <location>
        <begin position="470"/>
        <end position="481"/>
    </location>
</feature>
<evidence type="ECO:0000256" key="2">
    <source>
        <dbReference type="ARBA" id="ARBA00022737"/>
    </source>
</evidence>
<accession>A0A8J1U2K8</accession>
<evidence type="ECO:0000256" key="3">
    <source>
        <dbReference type="ARBA" id="ARBA00023015"/>
    </source>
</evidence>
<comment type="caution">
    <text evidence="8">The sequence shown here is derived from an EMBL/GenBank/DDBJ whole genome shotgun (WGS) entry which is preliminary data.</text>
</comment>
<keyword evidence="9" id="KW-1185">Reference proteome</keyword>
<feature type="region of interest" description="Disordered" evidence="7">
    <location>
        <begin position="444"/>
        <end position="528"/>
    </location>
</feature>
<dbReference type="Gene3D" id="3.30.450.20">
    <property type="entry name" value="PAS domain"/>
    <property type="match status" value="2"/>
</dbReference>
<dbReference type="SUPFAM" id="SSF55785">
    <property type="entry name" value="PYP-like sensor domain (PAS domain)"/>
    <property type="match status" value="2"/>
</dbReference>
<dbReference type="OrthoDB" id="6021714at2759"/>
<keyword evidence="4" id="KW-0238">DNA-binding</keyword>
<feature type="region of interest" description="Disordered" evidence="7">
    <location>
        <begin position="107"/>
        <end position="133"/>
    </location>
</feature>
<dbReference type="GO" id="GO:0005634">
    <property type="term" value="C:nucleus"/>
    <property type="evidence" value="ECO:0007669"/>
    <property type="project" value="UniProtKB-SubCell"/>
</dbReference>
<evidence type="ECO:0000256" key="5">
    <source>
        <dbReference type="ARBA" id="ARBA00023163"/>
    </source>
</evidence>
<dbReference type="InterPro" id="IPR035965">
    <property type="entry name" value="PAS-like_dom_sf"/>
</dbReference>
<name>A0A8J1U2K8_OWEFU</name>
<dbReference type="CDD" id="cd00130">
    <property type="entry name" value="PAS"/>
    <property type="match status" value="2"/>
</dbReference>
<dbReference type="EMBL" id="CAIIXF020000008">
    <property type="protein sequence ID" value="CAH1791756.1"/>
    <property type="molecule type" value="Genomic_DNA"/>
</dbReference>
<dbReference type="Proteomes" id="UP000749559">
    <property type="component" value="Unassembled WGS sequence"/>
</dbReference>
<evidence type="ECO:0000256" key="4">
    <source>
        <dbReference type="ARBA" id="ARBA00023125"/>
    </source>
</evidence>
<feature type="compositionally biased region" description="Polar residues" evidence="7">
    <location>
        <begin position="503"/>
        <end position="523"/>
    </location>
</feature>
<dbReference type="PANTHER" id="PTHR23043">
    <property type="entry name" value="HYPOXIA-INDUCIBLE FACTOR 1 ALPHA"/>
    <property type="match status" value="1"/>
</dbReference>
<dbReference type="Pfam" id="PF08447">
    <property type="entry name" value="PAS_3"/>
    <property type="match status" value="1"/>
</dbReference>
<dbReference type="PANTHER" id="PTHR23043:SF26">
    <property type="entry name" value="PROTEIN TRACHEALESS"/>
    <property type="match status" value="1"/>
</dbReference>
<sequence>MAVYREVSRGPIMKTKKMRALSIEGLTSDALIQPHIPDKATNHTRILELRKEKSRDAARSRRGKENYEFYELAKMLPLPNAITSQLDKASIIRLTVSCLKLRDFSSHGDPPWNRDGPPPNKSVKGGPPRRRTQSAVAQEVFEAHQAAHILQSMDGFAFTLANDGRFLYISETVSIYLGLSQVEMTGSSMFDYIHHADQQEFAEELGMVHPSTTTPSPSSMTSEDTSTPLTSPRSLTPPLHDRVMVMNPSLASGDDRSFCVRMKSTLTKRGVHVKSSGYRVVHIMGHMRPQMVFSLTRKQAPPPLLGFVGLAIALPPPTVNEILIDNDMFVTRLGPDFKVLHCEPRISDLMDLTAEDILNKSLYEFCHAEDLTRLRTAHHDLLNKGQVLSSYFRLMNKHGGYIWLQLCATTICNNKNQDDQSHIVINYVLSGVEHSRCVMNLNQQSSSKMEGSPSDHSGSEETPDQDDIGDVSRDQTQRDMTSDSAGDITHSSHSSHGKTHSSNFNGKTHSLNYSGKHSSSHNADISHNEDAGNVELNKAPNILSNTDNLAADSMVTEGSLTRDDIEKHADDMSIEHSSNVIRSSRKKLKISSSDLIQTQEEIVNPSVNSRTTPELQLEIPMETSPDKFQGGISMSNQDIAPLGHIHKSPSPQDLSIRSNDTTSHHQVSSQADTPSNESWGKGTEAERGYSETTEGERYSEGPNSVRDLEAAMTRHLPTSSTHLVSSELQNAVLVSDYAALQKQKSTIQWIGSQQHLYDSAPLPASNLLRQLYANRESVIRSNPRPQYYTESSLLTPPGGENHLTLGQLSSKSQANLTTPITVSNMADSGYNITPPSSVSPSEKFLYSEPFPGDSSQFRAYSESVSHGVPIKPHAYPLPAHNHSYDRCGSQYPSVPGYYAGFPPYTPGHYPGHQ</sequence>
<dbReference type="InterPro" id="IPR011598">
    <property type="entry name" value="bHLH_dom"/>
</dbReference>
<dbReference type="FunFam" id="3.30.450.20:FF:000021">
    <property type="entry name" value="Neuronal PAS domain-containing protein 3"/>
    <property type="match status" value="1"/>
</dbReference>
<dbReference type="InterPro" id="IPR013655">
    <property type="entry name" value="PAS_fold_3"/>
</dbReference>
<evidence type="ECO:0000313" key="9">
    <source>
        <dbReference type="Proteomes" id="UP000749559"/>
    </source>
</evidence>
<dbReference type="Gene3D" id="4.10.280.10">
    <property type="entry name" value="Helix-loop-helix DNA-binding domain"/>
    <property type="match status" value="1"/>
</dbReference>
<dbReference type="FunFam" id="4.10.280.10:FF:000007">
    <property type="entry name" value="single-minded homolog 1 isoform X1"/>
    <property type="match status" value="1"/>
</dbReference>
<dbReference type="GO" id="GO:0046983">
    <property type="term" value="F:protein dimerization activity"/>
    <property type="evidence" value="ECO:0007669"/>
    <property type="project" value="InterPro"/>
</dbReference>
<keyword evidence="6" id="KW-0539">Nucleus</keyword>
<feature type="compositionally biased region" description="Basic and acidic residues" evidence="7">
    <location>
        <begin position="683"/>
        <end position="699"/>
    </location>
</feature>
<evidence type="ECO:0000256" key="7">
    <source>
        <dbReference type="SAM" id="MobiDB-lite"/>
    </source>
</evidence>
<reference evidence="8" key="1">
    <citation type="submission" date="2022-03" db="EMBL/GenBank/DDBJ databases">
        <authorList>
            <person name="Martin C."/>
        </authorList>
    </citation>
    <scope>NUCLEOTIDE SEQUENCE</scope>
</reference>
<feature type="region of interest" description="Disordered" evidence="7">
    <location>
        <begin position="624"/>
        <end position="703"/>
    </location>
</feature>
<keyword evidence="3" id="KW-0805">Transcription regulation</keyword>
<dbReference type="PROSITE" id="PS50112">
    <property type="entry name" value="PAS"/>
    <property type="match status" value="2"/>
</dbReference>
<keyword evidence="5" id="KW-0804">Transcription</keyword>
<keyword evidence="2" id="KW-0677">Repeat</keyword>
<gene>
    <name evidence="8" type="ORF">OFUS_LOCUS16808</name>
</gene>
<dbReference type="SMART" id="SM00091">
    <property type="entry name" value="PAS"/>
    <property type="match status" value="2"/>
</dbReference>
<dbReference type="InterPro" id="IPR013767">
    <property type="entry name" value="PAS_fold"/>
</dbReference>
<dbReference type="GO" id="GO:0000977">
    <property type="term" value="F:RNA polymerase II transcription regulatory region sequence-specific DNA binding"/>
    <property type="evidence" value="ECO:0007669"/>
    <property type="project" value="TreeGrafter"/>
</dbReference>
<dbReference type="FunFam" id="3.30.450.20:FF:000025">
    <property type="entry name" value="Neuronal PAS domain protein 3 isoform 1"/>
    <property type="match status" value="1"/>
</dbReference>
<dbReference type="InterPro" id="IPR000014">
    <property type="entry name" value="PAS"/>
</dbReference>
<proteinExistence type="predicted"/>
<organism evidence="8 9">
    <name type="scientific">Owenia fusiformis</name>
    <name type="common">Polychaete worm</name>
    <dbReference type="NCBI Taxonomy" id="6347"/>
    <lineage>
        <taxon>Eukaryota</taxon>
        <taxon>Metazoa</taxon>
        <taxon>Spiralia</taxon>
        <taxon>Lophotrochozoa</taxon>
        <taxon>Annelida</taxon>
        <taxon>Polychaeta</taxon>
        <taxon>Sedentaria</taxon>
        <taxon>Canalipalpata</taxon>
        <taxon>Sabellida</taxon>
        <taxon>Oweniida</taxon>
        <taxon>Oweniidae</taxon>
        <taxon>Owenia</taxon>
    </lineage>
</organism>
<dbReference type="PROSITE" id="PS50888">
    <property type="entry name" value="BHLH"/>
    <property type="match status" value="1"/>
</dbReference>
<dbReference type="SUPFAM" id="SSF47459">
    <property type="entry name" value="HLH, helix-loop-helix DNA-binding domain"/>
    <property type="match status" value="1"/>
</dbReference>